<dbReference type="SMART" id="SM00463">
    <property type="entry name" value="SMR"/>
    <property type="match status" value="1"/>
</dbReference>
<dbReference type="SUPFAM" id="SSF160443">
    <property type="entry name" value="SMR domain-like"/>
    <property type="match status" value="1"/>
</dbReference>
<organism evidence="3 4">
    <name type="scientific">Salinispira pacifica</name>
    <dbReference type="NCBI Taxonomy" id="1307761"/>
    <lineage>
        <taxon>Bacteria</taxon>
        <taxon>Pseudomonadati</taxon>
        <taxon>Spirochaetota</taxon>
        <taxon>Spirochaetia</taxon>
        <taxon>Spirochaetales</taxon>
        <taxon>Spirochaetaceae</taxon>
        <taxon>Salinispira</taxon>
    </lineage>
</organism>
<feature type="domain" description="Smr" evidence="2">
    <location>
        <begin position="67"/>
        <end position="147"/>
    </location>
</feature>
<feature type="region of interest" description="Disordered" evidence="1">
    <location>
        <begin position="15"/>
        <end position="60"/>
    </location>
</feature>
<protein>
    <submittedName>
        <fullName evidence="3">Smr domain protein</fullName>
    </submittedName>
</protein>
<feature type="compositionally biased region" description="Basic and acidic residues" evidence="1">
    <location>
        <begin position="39"/>
        <end position="52"/>
    </location>
</feature>
<gene>
    <name evidence="3" type="ORF">L21SP2_2830</name>
</gene>
<dbReference type="EMBL" id="CP006939">
    <property type="protein sequence ID" value="AHC16180.1"/>
    <property type="molecule type" value="Genomic_DNA"/>
</dbReference>
<dbReference type="STRING" id="1307761.L21SP2_2830"/>
<reference evidence="3 4" key="1">
    <citation type="journal article" date="2015" name="Stand. Genomic Sci.">
        <title>Complete genome sequence and description of Salinispira pacifica gen. nov., sp. nov., a novel spirochaete isolated form a hypersaline microbial mat.</title>
        <authorList>
            <person name="Ben Hania W."/>
            <person name="Joseph M."/>
            <person name="Schumann P."/>
            <person name="Bunk B."/>
            <person name="Fiebig A."/>
            <person name="Sproer C."/>
            <person name="Klenk H.P."/>
            <person name="Fardeau M.L."/>
            <person name="Spring S."/>
        </authorList>
    </citation>
    <scope>NUCLEOTIDE SEQUENCE [LARGE SCALE GENOMIC DNA]</scope>
    <source>
        <strain evidence="3 4">L21-RPul-D2</strain>
    </source>
</reference>
<dbReference type="RefSeq" id="WP_024269077.1">
    <property type="nucleotide sequence ID" value="NC_023035.1"/>
</dbReference>
<sequence>MTDFGKILEEWDGIRSRGRSEGRSSSDFERMVDGYLDMEESRSKDDEREQAEHGGVNPRSLKIESTLDLHGMRAQAAEISLRHFIDESYRRGWKKVLIIHGKGNHSTDGPVLKDTVMQVVRAHPHAGRHGVPGRSLGGSGALWLVIK</sequence>
<dbReference type="PROSITE" id="PS50828">
    <property type="entry name" value="SMR"/>
    <property type="match status" value="1"/>
</dbReference>
<evidence type="ECO:0000259" key="2">
    <source>
        <dbReference type="PROSITE" id="PS50828"/>
    </source>
</evidence>
<evidence type="ECO:0000313" key="4">
    <source>
        <dbReference type="Proteomes" id="UP000018680"/>
    </source>
</evidence>
<feature type="compositionally biased region" description="Basic and acidic residues" evidence="1">
    <location>
        <begin position="15"/>
        <end position="32"/>
    </location>
</feature>
<dbReference type="InterPro" id="IPR036063">
    <property type="entry name" value="Smr_dom_sf"/>
</dbReference>
<proteinExistence type="predicted"/>
<dbReference type="InterPro" id="IPR002625">
    <property type="entry name" value="Smr_dom"/>
</dbReference>
<evidence type="ECO:0000313" key="3">
    <source>
        <dbReference type="EMBL" id="AHC16180.1"/>
    </source>
</evidence>
<dbReference type="HOGENOM" id="CLU_055978_3_0_12"/>
<dbReference type="Pfam" id="PF01713">
    <property type="entry name" value="Smr"/>
    <property type="match status" value="1"/>
</dbReference>
<dbReference type="AlphaFoldDB" id="V5WKL1"/>
<evidence type="ECO:0000256" key="1">
    <source>
        <dbReference type="SAM" id="MobiDB-lite"/>
    </source>
</evidence>
<keyword evidence="4" id="KW-1185">Reference proteome</keyword>
<dbReference type="Gene3D" id="3.30.1370.110">
    <property type="match status" value="1"/>
</dbReference>
<name>V5WKL1_9SPIO</name>
<dbReference type="PANTHER" id="PTHR35562">
    <property type="entry name" value="DNA ENDONUCLEASE SMRA-RELATED"/>
    <property type="match status" value="1"/>
</dbReference>
<dbReference type="PANTHER" id="PTHR35562:SF2">
    <property type="entry name" value="DNA ENDONUCLEASE SMRA-RELATED"/>
    <property type="match status" value="1"/>
</dbReference>
<dbReference type="KEGG" id="slr:L21SP2_2830"/>
<dbReference type="eggNOG" id="COG2840">
    <property type="taxonomic scope" value="Bacteria"/>
</dbReference>
<dbReference type="Proteomes" id="UP000018680">
    <property type="component" value="Chromosome"/>
</dbReference>
<accession>V5WKL1</accession>